<dbReference type="PANTHER" id="PTHR12604">
    <property type="entry name" value="KU AUTOANTIGEN DNA HELICASE"/>
    <property type="match status" value="1"/>
</dbReference>
<dbReference type="PROSITE" id="PS50234">
    <property type="entry name" value="VWFA"/>
    <property type="match status" value="1"/>
</dbReference>
<evidence type="ECO:0000256" key="5">
    <source>
        <dbReference type="ARBA" id="ARBA00021792"/>
    </source>
</evidence>
<dbReference type="CDD" id="cd00873">
    <property type="entry name" value="KU80"/>
    <property type="match status" value="1"/>
</dbReference>
<protein>
    <recommendedName>
        <fullName evidence="5 19">ATP-dependent DNA helicase II subunit 2</fullName>
        <ecNumber evidence="4 19">3.6.4.12</ecNumber>
    </recommendedName>
</protein>
<dbReference type="FunFam" id="2.40.290.10:FF:000008">
    <property type="entry name" value="ATP-dependent DNA helicase II subunit 2"/>
    <property type="match status" value="1"/>
</dbReference>
<dbReference type="Proteomes" id="UP000308768">
    <property type="component" value="Unassembled WGS sequence"/>
</dbReference>
<dbReference type="Pfam" id="PF02735">
    <property type="entry name" value="Ku"/>
    <property type="match status" value="1"/>
</dbReference>
<evidence type="ECO:0000256" key="4">
    <source>
        <dbReference type="ARBA" id="ARBA00012551"/>
    </source>
</evidence>
<comment type="function">
    <text evidence="17">Single-stranded DNA-dependent ATP-dependent helicase. Involved in non-homologous end joining (NHEJ) DNA double strand break repair. DNA-binding is sequence-independent but has a high affinity to nicks in double-stranded DNA and to the ends of duplex DNA. Binds to naturally occurring chromosomal ends, and therefore provides chromosomal end protection. Required also for telomere recombination to repair telomeric ends in the absence of telomerase. KU70, of the KU70/KU80 heterodimer, binds to the stem loop of TLC1, the RNA component of telomerase. Involved in telomere maintenance. Interacts with telomeric repeats and subtelomeric sequences thereby controlling telomere length and protecting against subtelomeric rearrangement. Maintains telomeric chromatin, which is involved in silencing the expression of genes located at the telomere. Required for mating-type switching.</text>
</comment>
<keyword evidence="6" id="KW-0158">Chromosome</keyword>
<evidence type="ECO:0000256" key="6">
    <source>
        <dbReference type="ARBA" id="ARBA00022454"/>
    </source>
</evidence>
<dbReference type="GO" id="GO:0043564">
    <property type="term" value="C:Ku70:Ku80 complex"/>
    <property type="evidence" value="ECO:0007669"/>
    <property type="project" value="InterPro"/>
</dbReference>
<name>A0A4U0XDH9_9PEZI</name>
<sequence>MAQKEATVYIIDVGNSMAQQNGGRQKTDLDWAMRYVWDKITSTVALDRKTALVGVLGLRTDGTDNLLDSEDSFQHISVSLPISRVQMPELRKLRSLVKPSNTDDGDAISAIVIAIQMIDNHCKKLQYSKRIILVTNGRSVMDDEDVPQIASKLKEDNIELIIIGVDFDDPLYGYKEEDKDETKAHNEQIFESLARACNGVYGTMAQAIDELSIPRIKPVRPVHSYKGFLTLGNPEEYDSAMAVDVERYPRISVARPPTASQFVVRSDMAPGESSTPSSSMFPNGSGEGAQNQDGLAAVKNARTYQISDEEAPGGKRDVEREELAKGYEYGRTAVHIAESDENVTTYETRKGLDIIGFVPREKYQRYMGMSKTNVIIAQKTNDKASMALSSFVHSLYELDSYAIARFVRVDNSKPQILLLAPSIEPGFECLTDVELPFAEDIRSYRFPPLDRVITVSGKTVKEHRNLPNNDLMNAMSDYVDSMDLSTFGRDDEGQPTEYMPLEDTYSPTLHRVNQVIRWRAIHPNDEIPPVPEIFIKYSNPPDELIQKAQRSLDAMLAAGGVKRVPPKALHGRKRGRDVPKPLSGLNVTELLGRERRTRISPDNAIPEFKQLLAAAEDVTTIQDATQQMAAIVQSLIRYSVGDSGYGRAVEAIRVMREELVDLEEPECFNAFLRELKRMLLAGELGGERREMWWLIRVNKLGLVDKRACHVSSVDPEEAKAFLSAK</sequence>
<reference evidence="22 23" key="1">
    <citation type="submission" date="2017-03" db="EMBL/GenBank/DDBJ databases">
        <title>Genomes of endolithic fungi from Antarctica.</title>
        <authorList>
            <person name="Coleine C."/>
            <person name="Masonjones S."/>
            <person name="Stajich J.E."/>
        </authorList>
    </citation>
    <scope>NUCLEOTIDE SEQUENCE [LARGE SCALE GENOMIC DNA]</scope>
    <source>
        <strain evidence="22 23">CCFEE 5187</strain>
    </source>
</reference>
<dbReference type="SUPFAM" id="SSF53300">
    <property type="entry name" value="vWA-like"/>
    <property type="match status" value="1"/>
</dbReference>
<keyword evidence="9 19" id="KW-0378">Hydrolase</keyword>
<keyword evidence="16 19" id="KW-0539">Nucleus</keyword>
<dbReference type="GO" id="GO:0016887">
    <property type="term" value="F:ATP hydrolysis activity"/>
    <property type="evidence" value="ECO:0007669"/>
    <property type="project" value="RHEA"/>
</dbReference>
<evidence type="ECO:0000256" key="17">
    <source>
        <dbReference type="ARBA" id="ARBA00024890"/>
    </source>
</evidence>
<dbReference type="GO" id="GO:0003684">
    <property type="term" value="F:damaged DNA binding"/>
    <property type="evidence" value="ECO:0007669"/>
    <property type="project" value="InterPro"/>
</dbReference>
<dbReference type="SUPFAM" id="SSF100939">
    <property type="entry name" value="SPOC domain-like"/>
    <property type="match status" value="1"/>
</dbReference>
<evidence type="ECO:0000256" key="11">
    <source>
        <dbReference type="ARBA" id="ARBA00022840"/>
    </source>
</evidence>
<dbReference type="GO" id="GO:0000781">
    <property type="term" value="C:chromosome, telomeric region"/>
    <property type="evidence" value="ECO:0007669"/>
    <property type="project" value="UniProtKB-SubCell"/>
</dbReference>
<evidence type="ECO:0000256" key="16">
    <source>
        <dbReference type="ARBA" id="ARBA00023242"/>
    </source>
</evidence>
<evidence type="ECO:0000256" key="13">
    <source>
        <dbReference type="ARBA" id="ARBA00023125"/>
    </source>
</evidence>
<dbReference type="Gene3D" id="3.40.50.410">
    <property type="entry name" value="von Willebrand factor, type A domain"/>
    <property type="match status" value="1"/>
</dbReference>
<keyword evidence="11 19" id="KW-0067">ATP-binding</keyword>
<feature type="compositionally biased region" description="Polar residues" evidence="20">
    <location>
        <begin position="272"/>
        <end position="291"/>
    </location>
</feature>
<evidence type="ECO:0000256" key="10">
    <source>
        <dbReference type="ARBA" id="ARBA00022806"/>
    </source>
</evidence>
<evidence type="ECO:0000256" key="19">
    <source>
        <dbReference type="PIRNR" id="PIRNR016570"/>
    </source>
</evidence>
<dbReference type="GO" id="GO:0003678">
    <property type="term" value="F:DNA helicase activity"/>
    <property type="evidence" value="ECO:0007669"/>
    <property type="project" value="UniProtKB-EC"/>
</dbReference>
<evidence type="ECO:0000313" key="22">
    <source>
        <dbReference type="EMBL" id="TKA74037.1"/>
    </source>
</evidence>
<dbReference type="SUPFAM" id="SSF101420">
    <property type="entry name" value="C-terminal domain of Ku80"/>
    <property type="match status" value="1"/>
</dbReference>
<dbReference type="InterPro" id="IPR002035">
    <property type="entry name" value="VWF_A"/>
</dbReference>
<dbReference type="GO" id="GO:0006303">
    <property type="term" value="P:double-strand break repair via nonhomologous end joining"/>
    <property type="evidence" value="ECO:0007669"/>
    <property type="project" value="InterPro"/>
</dbReference>
<dbReference type="EMBL" id="NAJN01000390">
    <property type="protein sequence ID" value="TKA74037.1"/>
    <property type="molecule type" value="Genomic_DNA"/>
</dbReference>
<dbReference type="GO" id="GO:0006310">
    <property type="term" value="P:DNA recombination"/>
    <property type="evidence" value="ECO:0007669"/>
    <property type="project" value="UniProtKB-KW"/>
</dbReference>
<evidence type="ECO:0000259" key="21">
    <source>
        <dbReference type="PROSITE" id="PS50234"/>
    </source>
</evidence>
<dbReference type="Gene3D" id="1.10.1600.10">
    <property type="match status" value="1"/>
</dbReference>
<feature type="domain" description="VWFA" evidence="21">
    <location>
        <begin position="6"/>
        <end position="165"/>
    </location>
</feature>
<dbReference type="InterPro" id="IPR036494">
    <property type="entry name" value="Ku_C_sf"/>
</dbReference>
<feature type="region of interest" description="Disordered" evidence="20">
    <location>
        <begin position="267"/>
        <end position="291"/>
    </location>
</feature>
<accession>A0A4U0XDH9</accession>
<keyword evidence="12" id="KW-0779">Telomere</keyword>
<comment type="catalytic activity">
    <reaction evidence="18 19">
        <text>ATP + H2O = ADP + phosphate + H(+)</text>
        <dbReference type="Rhea" id="RHEA:13065"/>
        <dbReference type="ChEBI" id="CHEBI:15377"/>
        <dbReference type="ChEBI" id="CHEBI:15378"/>
        <dbReference type="ChEBI" id="CHEBI:30616"/>
        <dbReference type="ChEBI" id="CHEBI:43474"/>
        <dbReference type="ChEBI" id="CHEBI:456216"/>
        <dbReference type="EC" id="3.6.4.12"/>
    </reaction>
</comment>
<keyword evidence="8 19" id="KW-0227">DNA damage</keyword>
<dbReference type="PANTHER" id="PTHR12604:SF4">
    <property type="entry name" value="X-RAY REPAIR CROSS-COMPLEMENTING PROTEIN 5"/>
    <property type="match status" value="1"/>
</dbReference>
<dbReference type="GO" id="GO:0003690">
    <property type="term" value="F:double-stranded DNA binding"/>
    <property type="evidence" value="ECO:0007669"/>
    <property type="project" value="TreeGrafter"/>
</dbReference>
<evidence type="ECO:0000313" key="23">
    <source>
        <dbReference type="Proteomes" id="UP000308768"/>
    </source>
</evidence>
<evidence type="ECO:0000256" key="7">
    <source>
        <dbReference type="ARBA" id="ARBA00022741"/>
    </source>
</evidence>
<organism evidence="22 23">
    <name type="scientific">Cryomyces minteri</name>
    <dbReference type="NCBI Taxonomy" id="331657"/>
    <lineage>
        <taxon>Eukaryota</taxon>
        <taxon>Fungi</taxon>
        <taxon>Dikarya</taxon>
        <taxon>Ascomycota</taxon>
        <taxon>Pezizomycotina</taxon>
        <taxon>Dothideomycetes</taxon>
        <taxon>Dothideomycetes incertae sedis</taxon>
        <taxon>Cryomyces</taxon>
    </lineage>
</organism>
<dbReference type="PIRSF" id="PIRSF016570">
    <property type="entry name" value="Ku80"/>
    <property type="match status" value="1"/>
</dbReference>
<evidence type="ECO:0000256" key="9">
    <source>
        <dbReference type="ARBA" id="ARBA00022801"/>
    </source>
</evidence>
<comment type="caution">
    <text evidence="22">The sequence shown here is derived from an EMBL/GenBank/DDBJ whole genome shotgun (WGS) entry which is preliminary data.</text>
</comment>
<evidence type="ECO:0000256" key="3">
    <source>
        <dbReference type="ARBA" id="ARBA00007726"/>
    </source>
</evidence>
<dbReference type="FunFam" id="3.40.50.410:FF:000073">
    <property type="entry name" value="ATP-dependent DNA helicase II subunit 2"/>
    <property type="match status" value="1"/>
</dbReference>
<dbReference type="Gene3D" id="1.25.40.240">
    <property type="entry name" value="Ku, C-terminal domain"/>
    <property type="match status" value="1"/>
</dbReference>
<comment type="similarity">
    <text evidence="3 19">Belongs to the ku80 family.</text>
</comment>
<evidence type="ECO:0000256" key="14">
    <source>
        <dbReference type="ARBA" id="ARBA00023172"/>
    </source>
</evidence>
<keyword evidence="23" id="KW-1185">Reference proteome</keyword>
<dbReference type="GO" id="GO:0042162">
    <property type="term" value="F:telomeric DNA binding"/>
    <property type="evidence" value="ECO:0007669"/>
    <property type="project" value="InterPro"/>
</dbReference>
<evidence type="ECO:0000256" key="18">
    <source>
        <dbReference type="ARBA" id="ARBA00047995"/>
    </source>
</evidence>
<evidence type="ECO:0000256" key="8">
    <source>
        <dbReference type="ARBA" id="ARBA00022763"/>
    </source>
</evidence>
<dbReference type="InterPro" id="IPR024193">
    <property type="entry name" value="Ku80"/>
</dbReference>
<dbReference type="AlphaFoldDB" id="A0A4U0XDH9"/>
<dbReference type="EC" id="3.6.4.12" evidence="4 19"/>
<gene>
    <name evidence="22" type="ORF">B0A49_02722</name>
</gene>
<keyword evidence="10 19" id="KW-0347">Helicase</keyword>
<dbReference type="GO" id="GO:0000723">
    <property type="term" value="P:telomere maintenance"/>
    <property type="evidence" value="ECO:0007669"/>
    <property type="project" value="InterPro"/>
</dbReference>
<comment type="subcellular location">
    <subcellularLocation>
        <location evidence="2">Chromosome</location>
        <location evidence="2">Telomere</location>
    </subcellularLocation>
    <subcellularLocation>
        <location evidence="1 19">Nucleus</location>
    </subcellularLocation>
</comment>
<evidence type="ECO:0000256" key="20">
    <source>
        <dbReference type="SAM" id="MobiDB-lite"/>
    </source>
</evidence>
<dbReference type="STRING" id="331657.A0A4U0XDH9"/>
<evidence type="ECO:0000256" key="15">
    <source>
        <dbReference type="ARBA" id="ARBA00023204"/>
    </source>
</evidence>
<dbReference type="InterPro" id="IPR016194">
    <property type="entry name" value="SPOC-like_C_dom_sf"/>
</dbReference>
<keyword evidence="7 19" id="KW-0547">Nucleotide-binding</keyword>
<dbReference type="OrthoDB" id="30826at2759"/>
<dbReference type="Pfam" id="PF08785">
    <property type="entry name" value="Ku_PK_bind"/>
    <property type="match status" value="1"/>
</dbReference>
<dbReference type="InterPro" id="IPR014893">
    <property type="entry name" value="Ku_PK_bind"/>
</dbReference>
<proteinExistence type="inferred from homology"/>
<dbReference type="InterPro" id="IPR005161">
    <property type="entry name" value="Ku_N"/>
</dbReference>
<dbReference type="GO" id="GO:0005524">
    <property type="term" value="F:ATP binding"/>
    <property type="evidence" value="ECO:0007669"/>
    <property type="project" value="UniProtKB-UniRule"/>
</dbReference>
<dbReference type="InterPro" id="IPR036465">
    <property type="entry name" value="vWFA_dom_sf"/>
</dbReference>
<evidence type="ECO:0000256" key="1">
    <source>
        <dbReference type="ARBA" id="ARBA00004123"/>
    </source>
</evidence>
<keyword evidence="15 19" id="KW-0234">DNA repair</keyword>
<keyword evidence="13 19" id="KW-0238">DNA-binding</keyword>
<evidence type="ECO:0000256" key="2">
    <source>
        <dbReference type="ARBA" id="ARBA00004574"/>
    </source>
</evidence>
<dbReference type="FunFam" id="1.10.1600.10:FF:000002">
    <property type="entry name" value="X-ray repair cross-complementing protein 5"/>
    <property type="match status" value="1"/>
</dbReference>
<dbReference type="SMART" id="SM00559">
    <property type="entry name" value="Ku78"/>
    <property type="match status" value="1"/>
</dbReference>
<dbReference type="InterPro" id="IPR006164">
    <property type="entry name" value="DNA_bd_Ku70/Ku80"/>
</dbReference>
<keyword evidence="14 19" id="KW-0233">DNA recombination</keyword>
<evidence type="ECO:0000256" key="12">
    <source>
        <dbReference type="ARBA" id="ARBA00022895"/>
    </source>
</evidence>
<dbReference type="Pfam" id="PF03731">
    <property type="entry name" value="Ku_N"/>
    <property type="match status" value="1"/>
</dbReference>
<dbReference type="Gene3D" id="2.40.290.10">
    <property type="match status" value="1"/>
</dbReference>